<gene>
    <name evidence="9" type="ORF">FBUS_11433</name>
</gene>
<dbReference type="AlphaFoldDB" id="A0A8E0RWQ1"/>
<keyword evidence="7" id="KW-0539">Nucleus</keyword>
<evidence type="ECO:0000259" key="8">
    <source>
        <dbReference type="Pfam" id="PF18296"/>
    </source>
</evidence>
<evidence type="ECO:0000256" key="6">
    <source>
        <dbReference type="ARBA" id="ARBA00023163"/>
    </source>
</evidence>
<evidence type="ECO:0000313" key="10">
    <source>
        <dbReference type="Proteomes" id="UP000728185"/>
    </source>
</evidence>
<evidence type="ECO:0000256" key="4">
    <source>
        <dbReference type="ARBA" id="ARBA00022491"/>
    </source>
</evidence>
<comment type="caution">
    <text evidence="9">The sequence shown here is derived from an EMBL/GenBank/DDBJ whole genome shotgun (WGS) entry which is preliminary data.</text>
</comment>
<sequence>MRPWLQEAISSTRLLESNYTVDGPLTWKAFHQLAGRGTDETCKPQPVPQLRLSTSDKEHLLISPFALRDWDRLSLEPLSRPKQLFYAVVTPLEFEGIDQKDHKLCMTPSDQLDQGSGVVGRETVVKYHERRRITDCLARFFRELSHTYENCKLGQHLPFHKPSDNNPENAFITIRPYEGEHHISCLFFRLSSRK</sequence>
<evidence type="ECO:0000256" key="3">
    <source>
        <dbReference type="ARBA" id="ARBA00019618"/>
    </source>
</evidence>
<dbReference type="Pfam" id="PF18296">
    <property type="entry name" value="MID_MedPIWI"/>
    <property type="match status" value="1"/>
</dbReference>
<dbReference type="EMBL" id="LUCM01006407">
    <property type="protein sequence ID" value="KAA0191324.1"/>
    <property type="molecule type" value="Genomic_DNA"/>
</dbReference>
<dbReference type="OrthoDB" id="103819at2759"/>
<dbReference type="PANTHER" id="PTHR48249:SF3">
    <property type="entry name" value="MEDIATOR OF RNA POLYMERASE II TRANSCRIPTION SUBUNIT 13"/>
    <property type="match status" value="1"/>
</dbReference>
<dbReference type="InterPro" id="IPR041285">
    <property type="entry name" value="MID_MedPIWI"/>
</dbReference>
<accession>A0A8E0RWQ1</accession>
<feature type="domain" description="MID" evidence="8">
    <location>
        <begin position="129"/>
        <end position="163"/>
    </location>
</feature>
<evidence type="ECO:0000256" key="5">
    <source>
        <dbReference type="ARBA" id="ARBA00023015"/>
    </source>
</evidence>
<keyword evidence="5" id="KW-0805">Transcription regulation</keyword>
<reference evidence="9" key="1">
    <citation type="submission" date="2019-05" db="EMBL/GenBank/DDBJ databases">
        <title>Annotation for the trematode Fasciolopsis buski.</title>
        <authorList>
            <person name="Choi Y.-J."/>
        </authorList>
    </citation>
    <scope>NUCLEOTIDE SEQUENCE</scope>
    <source>
        <strain evidence="9">HT</strain>
        <tissue evidence="9">Whole worm</tissue>
    </source>
</reference>
<dbReference type="PANTHER" id="PTHR48249">
    <property type="entry name" value="MEDIATOR OF RNA POLYMERASE II TRANSCRIPTION SUBUNIT 13"/>
    <property type="match status" value="1"/>
</dbReference>
<evidence type="ECO:0000313" key="9">
    <source>
        <dbReference type="EMBL" id="KAA0191324.1"/>
    </source>
</evidence>
<dbReference type="GO" id="GO:0003713">
    <property type="term" value="F:transcription coactivator activity"/>
    <property type="evidence" value="ECO:0007669"/>
    <property type="project" value="TreeGrafter"/>
</dbReference>
<proteinExistence type="inferred from homology"/>
<dbReference type="GO" id="GO:0045944">
    <property type="term" value="P:positive regulation of transcription by RNA polymerase II"/>
    <property type="evidence" value="ECO:0007669"/>
    <property type="project" value="TreeGrafter"/>
</dbReference>
<organism evidence="9 10">
    <name type="scientific">Fasciolopsis buskii</name>
    <dbReference type="NCBI Taxonomy" id="27845"/>
    <lineage>
        <taxon>Eukaryota</taxon>
        <taxon>Metazoa</taxon>
        <taxon>Spiralia</taxon>
        <taxon>Lophotrochozoa</taxon>
        <taxon>Platyhelminthes</taxon>
        <taxon>Trematoda</taxon>
        <taxon>Digenea</taxon>
        <taxon>Plagiorchiida</taxon>
        <taxon>Echinostomata</taxon>
        <taxon>Echinostomatoidea</taxon>
        <taxon>Fasciolidae</taxon>
        <taxon>Fasciolopsis</taxon>
    </lineage>
</organism>
<dbReference type="GO" id="GO:0016592">
    <property type="term" value="C:mediator complex"/>
    <property type="evidence" value="ECO:0007669"/>
    <property type="project" value="TreeGrafter"/>
</dbReference>
<keyword evidence="4" id="KW-0678">Repressor</keyword>
<evidence type="ECO:0000256" key="7">
    <source>
        <dbReference type="ARBA" id="ARBA00023242"/>
    </source>
</evidence>
<protein>
    <recommendedName>
        <fullName evidence="3">Mediator of RNA polymerase II transcription subunit 13</fullName>
    </recommendedName>
</protein>
<keyword evidence="6" id="KW-0804">Transcription</keyword>
<dbReference type="InterPro" id="IPR051139">
    <property type="entry name" value="Mediator_complx_sub13"/>
</dbReference>
<name>A0A8E0RWQ1_9TREM</name>
<comment type="subcellular location">
    <subcellularLocation>
        <location evidence="1">Nucleus</location>
    </subcellularLocation>
</comment>
<dbReference type="Proteomes" id="UP000728185">
    <property type="component" value="Unassembled WGS sequence"/>
</dbReference>
<keyword evidence="10" id="KW-1185">Reference proteome</keyword>
<evidence type="ECO:0000256" key="1">
    <source>
        <dbReference type="ARBA" id="ARBA00004123"/>
    </source>
</evidence>
<evidence type="ECO:0000256" key="2">
    <source>
        <dbReference type="ARBA" id="ARBA00009354"/>
    </source>
</evidence>
<comment type="similarity">
    <text evidence="2">Belongs to the Mediator complex subunit 13 family.</text>
</comment>